<protein>
    <recommendedName>
        <fullName evidence="4">DUF4817 domain-containing protein</fullName>
    </recommendedName>
</protein>
<accession>A0ABY6K7U0</accession>
<evidence type="ECO:0008006" key="4">
    <source>
        <dbReference type="Google" id="ProtNLM"/>
    </source>
</evidence>
<feature type="region of interest" description="Disordered" evidence="1">
    <location>
        <begin position="157"/>
        <end position="207"/>
    </location>
</feature>
<reference evidence="2 3" key="1">
    <citation type="submission" date="2022-01" db="EMBL/GenBank/DDBJ databases">
        <title>A chromosomal length assembly of Cordylochernes scorpioides.</title>
        <authorList>
            <person name="Zeh D."/>
            <person name="Zeh J."/>
        </authorList>
    </citation>
    <scope>NUCLEOTIDE SEQUENCE [LARGE SCALE GENOMIC DNA]</scope>
    <source>
        <strain evidence="2">IN4F17</strain>
        <tissue evidence="2">Whole Body</tissue>
    </source>
</reference>
<evidence type="ECO:0000313" key="2">
    <source>
        <dbReference type="EMBL" id="UYV64931.1"/>
    </source>
</evidence>
<gene>
    <name evidence="2" type="ORF">LAZ67_3002480</name>
</gene>
<organism evidence="2 3">
    <name type="scientific">Cordylochernes scorpioides</name>
    <dbReference type="NCBI Taxonomy" id="51811"/>
    <lineage>
        <taxon>Eukaryota</taxon>
        <taxon>Metazoa</taxon>
        <taxon>Ecdysozoa</taxon>
        <taxon>Arthropoda</taxon>
        <taxon>Chelicerata</taxon>
        <taxon>Arachnida</taxon>
        <taxon>Pseudoscorpiones</taxon>
        <taxon>Cheliferoidea</taxon>
        <taxon>Chernetidae</taxon>
        <taxon>Cordylochernes</taxon>
    </lineage>
</organism>
<proteinExistence type="predicted"/>
<dbReference type="Proteomes" id="UP001235939">
    <property type="component" value="Chromosome 03"/>
</dbReference>
<sequence length="221" mass="24693">MGGYAGQYPLGQQWNDHLLLRPQYGDQASHPRGEKNKASRLSIPMTITCGSQVSHLHYHENESVTGALRAFRTFKGIRSGKGPVSCYYLRRMIRNFEKTGSLEANPRSGRPSTCESVAVTVSKNVEAIETLSKDGELSKNYRLLLIKKYIYSMDTSTLSNSDSKNEVVGGTSDISSDKNTEIYSYHDSESELESENEEFGSSSTSSFYVGRDQTTRWKTSE</sequence>
<keyword evidence="3" id="KW-1185">Reference proteome</keyword>
<evidence type="ECO:0000256" key="1">
    <source>
        <dbReference type="SAM" id="MobiDB-lite"/>
    </source>
</evidence>
<evidence type="ECO:0000313" key="3">
    <source>
        <dbReference type="Proteomes" id="UP001235939"/>
    </source>
</evidence>
<feature type="compositionally biased region" description="Basic and acidic residues" evidence="1">
    <location>
        <begin position="175"/>
        <end position="189"/>
    </location>
</feature>
<name>A0ABY6K7U0_9ARAC</name>
<dbReference type="EMBL" id="CP092865">
    <property type="protein sequence ID" value="UYV64931.1"/>
    <property type="molecule type" value="Genomic_DNA"/>
</dbReference>